<keyword evidence="1" id="KW-0472">Membrane</keyword>
<evidence type="ECO:0000256" key="1">
    <source>
        <dbReference type="SAM" id="Phobius"/>
    </source>
</evidence>
<feature type="transmembrane region" description="Helical" evidence="1">
    <location>
        <begin position="54"/>
        <end position="74"/>
    </location>
</feature>
<keyword evidence="1" id="KW-1133">Transmembrane helix</keyword>
<protein>
    <submittedName>
        <fullName evidence="2">Uncharacterized protein</fullName>
    </submittedName>
</protein>
<sequence>MFACCAFAVFLLHQLLLPLARLFGRDLGQDPSRNAAVAWAPGADSRTRRASLPFIVSFQALAVAASVLVALALVSGPLAQAAPALASPLCVFTGKTAP</sequence>
<proteinExistence type="predicted"/>
<reference evidence="3" key="1">
    <citation type="journal article" date="2019" name="Int. J. Syst. Evol. Microbiol.">
        <title>The Global Catalogue of Microorganisms (GCM) 10K type strain sequencing project: providing services to taxonomists for standard genome sequencing and annotation.</title>
        <authorList>
            <consortium name="The Broad Institute Genomics Platform"/>
            <consortium name="The Broad Institute Genome Sequencing Center for Infectious Disease"/>
            <person name="Wu L."/>
            <person name="Ma J."/>
        </authorList>
    </citation>
    <scope>NUCLEOTIDE SEQUENCE [LARGE SCALE GENOMIC DNA]</scope>
    <source>
        <strain evidence="3">CCUG 55074</strain>
    </source>
</reference>
<dbReference type="EMBL" id="JBHTLQ010000005">
    <property type="protein sequence ID" value="MFD1189553.1"/>
    <property type="molecule type" value="Genomic_DNA"/>
</dbReference>
<evidence type="ECO:0000313" key="2">
    <source>
        <dbReference type="EMBL" id="MFD1189553.1"/>
    </source>
</evidence>
<dbReference type="RefSeq" id="WP_377352420.1">
    <property type="nucleotide sequence ID" value="NZ_JBHTLQ010000005.1"/>
</dbReference>
<evidence type="ECO:0000313" key="3">
    <source>
        <dbReference type="Proteomes" id="UP001597216"/>
    </source>
</evidence>
<gene>
    <name evidence="2" type="ORF">ACFQ27_03095</name>
</gene>
<organism evidence="2 3">
    <name type="scientific">Phenylobacterium conjunctum</name>
    <dbReference type="NCBI Taxonomy" id="1298959"/>
    <lineage>
        <taxon>Bacteria</taxon>
        <taxon>Pseudomonadati</taxon>
        <taxon>Pseudomonadota</taxon>
        <taxon>Alphaproteobacteria</taxon>
        <taxon>Caulobacterales</taxon>
        <taxon>Caulobacteraceae</taxon>
        <taxon>Phenylobacterium</taxon>
    </lineage>
</organism>
<keyword evidence="3" id="KW-1185">Reference proteome</keyword>
<keyword evidence="1" id="KW-0812">Transmembrane</keyword>
<comment type="caution">
    <text evidence="2">The sequence shown here is derived from an EMBL/GenBank/DDBJ whole genome shotgun (WGS) entry which is preliminary data.</text>
</comment>
<dbReference type="Proteomes" id="UP001597216">
    <property type="component" value="Unassembled WGS sequence"/>
</dbReference>
<name>A0ABW3SXA6_9CAUL</name>
<accession>A0ABW3SXA6</accession>